<dbReference type="Proteomes" id="UP000257127">
    <property type="component" value="Unassembled WGS sequence"/>
</dbReference>
<dbReference type="Gene3D" id="3.40.1440.10">
    <property type="entry name" value="GIY-YIG endonuclease"/>
    <property type="match status" value="1"/>
</dbReference>
<evidence type="ECO:0000256" key="1">
    <source>
        <dbReference type="ARBA" id="ARBA00007435"/>
    </source>
</evidence>
<dbReference type="PANTHER" id="PTHR34477:SF1">
    <property type="entry name" value="UPF0213 PROTEIN YHBQ"/>
    <property type="match status" value="1"/>
</dbReference>
<name>A0A3E1F2F0_9FLAO</name>
<dbReference type="Pfam" id="PF01541">
    <property type="entry name" value="GIY-YIG"/>
    <property type="match status" value="1"/>
</dbReference>
<comment type="similarity">
    <text evidence="1">Belongs to the UPF0213 family.</text>
</comment>
<reference evidence="3 4" key="1">
    <citation type="submission" date="2018-08" db="EMBL/GenBank/DDBJ databases">
        <title>The draft genome squence of Brumimicrobium sp. N62.</title>
        <authorList>
            <person name="Du Z.-J."/>
            <person name="Luo H.-R."/>
        </authorList>
    </citation>
    <scope>NUCLEOTIDE SEQUENCE [LARGE SCALE GENOMIC DNA]</scope>
    <source>
        <strain evidence="3 4">N62</strain>
    </source>
</reference>
<feature type="domain" description="GIY-YIG" evidence="2">
    <location>
        <begin position="1"/>
        <end position="77"/>
    </location>
</feature>
<dbReference type="OrthoDB" id="1495241at2"/>
<evidence type="ECO:0000259" key="2">
    <source>
        <dbReference type="PROSITE" id="PS50164"/>
    </source>
</evidence>
<gene>
    <name evidence="3" type="ORF">DXU93_02085</name>
</gene>
<keyword evidence="4" id="KW-1185">Reference proteome</keyword>
<evidence type="ECO:0000313" key="4">
    <source>
        <dbReference type="Proteomes" id="UP000257127"/>
    </source>
</evidence>
<dbReference type="InterPro" id="IPR000305">
    <property type="entry name" value="GIY-YIG_endonuc"/>
</dbReference>
<organism evidence="3 4">
    <name type="scientific">Brumimicrobium aurantiacum</name>
    <dbReference type="NCBI Taxonomy" id="1737063"/>
    <lineage>
        <taxon>Bacteria</taxon>
        <taxon>Pseudomonadati</taxon>
        <taxon>Bacteroidota</taxon>
        <taxon>Flavobacteriia</taxon>
        <taxon>Flavobacteriales</taxon>
        <taxon>Crocinitomicaceae</taxon>
        <taxon>Brumimicrobium</taxon>
    </lineage>
</organism>
<comment type="caution">
    <text evidence="3">The sequence shown here is derived from an EMBL/GenBank/DDBJ whole genome shotgun (WGS) entry which is preliminary data.</text>
</comment>
<dbReference type="PANTHER" id="PTHR34477">
    <property type="entry name" value="UPF0213 PROTEIN YHBQ"/>
    <property type="match status" value="1"/>
</dbReference>
<dbReference type="InterPro" id="IPR035901">
    <property type="entry name" value="GIY-YIG_endonuc_sf"/>
</dbReference>
<evidence type="ECO:0000313" key="3">
    <source>
        <dbReference type="EMBL" id="RFC55985.1"/>
    </source>
</evidence>
<sequence>MQYYTYILLCSDDSYYVGVTNNIERRFSEHTTGENSTSYTYSRRPLKLVYFVSSEYIINAIAREKQLKGWTRKKKEALINGWEGELKDLAKKKFK</sequence>
<protein>
    <submittedName>
        <fullName evidence="3">GIY-YIG nuclease family protein</fullName>
    </submittedName>
</protein>
<proteinExistence type="inferred from homology"/>
<dbReference type="EMBL" id="QURB01000001">
    <property type="protein sequence ID" value="RFC55985.1"/>
    <property type="molecule type" value="Genomic_DNA"/>
</dbReference>
<dbReference type="AlphaFoldDB" id="A0A3E1F2F0"/>
<accession>A0A3E1F2F0</accession>
<dbReference type="PROSITE" id="PS50164">
    <property type="entry name" value="GIY_YIG"/>
    <property type="match status" value="1"/>
</dbReference>
<dbReference type="CDD" id="cd10456">
    <property type="entry name" value="GIY-YIG_UPF0213"/>
    <property type="match status" value="1"/>
</dbReference>
<dbReference type="SUPFAM" id="SSF82771">
    <property type="entry name" value="GIY-YIG endonuclease"/>
    <property type="match status" value="1"/>
</dbReference>
<dbReference type="InterPro" id="IPR050190">
    <property type="entry name" value="UPF0213_domain"/>
</dbReference>